<protein>
    <submittedName>
        <fullName evidence="10">Nuclear condensing complex subunit</fullName>
    </submittedName>
</protein>
<evidence type="ECO:0000259" key="9">
    <source>
        <dbReference type="Pfam" id="PF12719"/>
    </source>
</evidence>
<dbReference type="AlphaFoldDB" id="A0A9P5JWV7"/>
<keyword evidence="3" id="KW-0158">Chromosome</keyword>
<dbReference type="OrthoDB" id="27187at2759"/>
<dbReference type="Proteomes" id="UP000759537">
    <property type="component" value="Unassembled WGS sequence"/>
</dbReference>
<feature type="compositionally biased region" description="Acidic residues" evidence="8">
    <location>
        <begin position="985"/>
        <end position="994"/>
    </location>
</feature>
<proteinExistence type="inferred from homology"/>
<feature type="region of interest" description="Disordered" evidence="8">
    <location>
        <begin position="924"/>
        <end position="1121"/>
    </location>
</feature>
<dbReference type="InterPro" id="IPR016024">
    <property type="entry name" value="ARM-type_fold"/>
</dbReference>
<feature type="compositionally biased region" description="Basic and acidic residues" evidence="8">
    <location>
        <begin position="1076"/>
        <end position="1085"/>
    </location>
</feature>
<keyword evidence="6" id="KW-0226">DNA condensation</keyword>
<feature type="region of interest" description="Disordered" evidence="8">
    <location>
        <begin position="536"/>
        <end position="564"/>
    </location>
</feature>
<accession>A0A9P5JWV7</accession>
<evidence type="ECO:0000256" key="2">
    <source>
        <dbReference type="ARBA" id="ARBA00006533"/>
    </source>
</evidence>
<dbReference type="InterPro" id="IPR025977">
    <property type="entry name" value="Cnd3_C"/>
</dbReference>
<dbReference type="Pfam" id="PF12719">
    <property type="entry name" value="Cnd3"/>
    <property type="match status" value="1"/>
</dbReference>
<evidence type="ECO:0000256" key="8">
    <source>
        <dbReference type="SAM" id="MobiDB-lite"/>
    </source>
</evidence>
<dbReference type="EMBL" id="WHVB01000029">
    <property type="protein sequence ID" value="KAF8469241.1"/>
    <property type="molecule type" value="Genomic_DNA"/>
</dbReference>
<keyword evidence="11" id="KW-1185">Reference proteome</keyword>
<evidence type="ECO:0000256" key="3">
    <source>
        <dbReference type="ARBA" id="ARBA00022454"/>
    </source>
</evidence>
<dbReference type="InterPro" id="IPR027165">
    <property type="entry name" value="CND3"/>
</dbReference>
<dbReference type="InterPro" id="IPR011989">
    <property type="entry name" value="ARM-like"/>
</dbReference>
<feature type="compositionally biased region" description="Acidic residues" evidence="8">
    <location>
        <begin position="924"/>
        <end position="936"/>
    </location>
</feature>
<comment type="similarity">
    <text evidence="2">Belongs to the CND3 (condensin subunit 3) family.</text>
</comment>
<dbReference type="Pfam" id="PF13646">
    <property type="entry name" value="HEAT_2"/>
    <property type="match status" value="1"/>
</dbReference>
<organism evidence="10 11">
    <name type="scientific">Russula ochroleuca</name>
    <dbReference type="NCBI Taxonomy" id="152965"/>
    <lineage>
        <taxon>Eukaryota</taxon>
        <taxon>Fungi</taxon>
        <taxon>Dikarya</taxon>
        <taxon>Basidiomycota</taxon>
        <taxon>Agaricomycotina</taxon>
        <taxon>Agaricomycetes</taxon>
        <taxon>Russulales</taxon>
        <taxon>Russulaceae</taxon>
        <taxon>Russula</taxon>
    </lineage>
</organism>
<name>A0A9P5JWV7_9AGAM</name>
<evidence type="ECO:0000256" key="6">
    <source>
        <dbReference type="ARBA" id="ARBA00023067"/>
    </source>
</evidence>
<evidence type="ECO:0000256" key="1">
    <source>
        <dbReference type="ARBA" id="ARBA00004286"/>
    </source>
</evidence>
<evidence type="ECO:0000313" key="11">
    <source>
        <dbReference type="Proteomes" id="UP000759537"/>
    </source>
</evidence>
<dbReference type="GO" id="GO:0051301">
    <property type="term" value="P:cell division"/>
    <property type="evidence" value="ECO:0007669"/>
    <property type="project" value="UniProtKB-KW"/>
</dbReference>
<reference evidence="10" key="2">
    <citation type="journal article" date="2020" name="Nat. Commun.">
        <title>Large-scale genome sequencing of mycorrhizal fungi provides insights into the early evolution of symbiotic traits.</title>
        <authorList>
            <person name="Miyauchi S."/>
            <person name="Kiss E."/>
            <person name="Kuo A."/>
            <person name="Drula E."/>
            <person name="Kohler A."/>
            <person name="Sanchez-Garcia M."/>
            <person name="Morin E."/>
            <person name="Andreopoulos B."/>
            <person name="Barry K.W."/>
            <person name="Bonito G."/>
            <person name="Buee M."/>
            <person name="Carver A."/>
            <person name="Chen C."/>
            <person name="Cichocki N."/>
            <person name="Clum A."/>
            <person name="Culley D."/>
            <person name="Crous P.W."/>
            <person name="Fauchery L."/>
            <person name="Girlanda M."/>
            <person name="Hayes R.D."/>
            <person name="Keri Z."/>
            <person name="LaButti K."/>
            <person name="Lipzen A."/>
            <person name="Lombard V."/>
            <person name="Magnuson J."/>
            <person name="Maillard F."/>
            <person name="Murat C."/>
            <person name="Nolan M."/>
            <person name="Ohm R.A."/>
            <person name="Pangilinan J."/>
            <person name="Pereira M.F."/>
            <person name="Perotto S."/>
            <person name="Peter M."/>
            <person name="Pfister S."/>
            <person name="Riley R."/>
            <person name="Sitrit Y."/>
            <person name="Stielow J.B."/>
            <person name="Szollosi G."/>
            <person name="Zifcakova L."/>
            <person name="Stursova M."/>
            <person name="Spatafora J.W."/>
            <person name="Tedersoo L."/>
            <person name="Vaario L.M."/>
            <person name="Yamada A."/>
            <person name="Yan M."/>
            <person name="Wang P."/>
            <person name="Xu J."/>
            <person name="Bruns T."/>
            <person name="Baldrian P."/>
            <person name="Vilgalys R."/>
            <person name="Dunand C."/>
            <person name="Henrissat B."/>
            <person name="Grigoriev I.V."/>
            <person name="Hibbett D."/>
            <person name="Nagy L.G."/>
            <person name="Martin F.M."/>
        </authorList>
    </citation>
    <scope>NUCLEOTIDE SEQUENCE</scope>
    <source>
        <strain evidence="10">Prilba</strain>
    </source>
</reference>
<comment type="caution">
    <text evidence="10">The sequence shown here is derived from an EMBL/GenBank/DDBJ whole genome shotgun (WGS) entry which is preliminary data.</text>
</comment>
<keyword evidence="4" id="KW-0132">Cell division</keyword>
<dbReference type="PANTHER" id="PTHR14418:SF5">
    <property type="entry name" value="CONDENSIN COMPLEX SUBUNIT 3"/>
    <property type="match status" value="1"/>
</dbReference>
<reference evidence="10" key="1">
    <citation type="submission" date="2019-10" db="EMBL/GenBank/DDBJ databases">
        <authorList>
            <consortium name="DOE Joint Genome Institute"/>
            <person name="Kuo A."/>
            <person name="Miyauchi S."/>
            <person name="Kiss E."/>
            <person name="Drula E."/>
            <person name="Kohler A."/>
            <person name="Sanchez-Garcia M."/>
            <person name="Andreopoulos B."/>
            <person name="Barry K.W."/>
            <person name="Bonito G."/>
            <person name="Buee M."/>
            <person name="Carver A."/>
            <person name="Chen C."/>
            <person name="Cichocki N."/>
            <person name="Clum A."/>
            <person name="Culley D."/>
            <person name="Crous P.W."/>
            <person name="Fauchery L."/>
            <person name="Girlanda M."/>
            <person name="Hayes R."/>
            <person name="Keri Z."/>
            <person name="LaButti K."/>
            <person name="Lipzen A."/>
            <person name="Lombard V."/>
            <person name="Magnuson J."/>
            <person name="Maillard F."/>
            <person name="Morin E."/>
            <person name="Murat C."/>
            <person name="Nolan M."/>
            <person name="Ohm R."/>
            <person name="Pangilinan J."/>
            <person name="Pereira M."/>
            <person name="Perotto S."/>
            <person name="Peter M."/>
            <person name="Riley R."/>
            <person name="Sitrit Y."/>
            <person name="Stielow B."/>
            <person name="Szollosi G."/>
            <person name="Zifcakova L."/>
            <person name="Stursova M."/>
            <person name="Spatafora J.W."/>
            <person name="Tedersoo L."/>
            <person name="Vaario L.-M."/>
            <person name="Yamada A."/>
            <person name="Yan M."/>
            <person name="Wang P."/>
            <person name="Xu J."/>
            <person name="Bruns T."/>
            <person name="Baldrian P."/>
            <person name="Vilgalys R."/>
            <person name="Henrissat B."/>
            <person name="Grigoriev I.V."/>
            <person name="Hibbett D."/>
            <person name="Nagy L.G."/>
            <person name="Martin F.M."/>
        </authorList>
    </citation>
    <scope>NUCLEOTIDE SEQUENCE</scope>
    <source>
        <strain evidence="10">Prilba</strain>
    </source>
</reference>
<evidence type="ECO:0000256" key="4">
    <source>
        <dbReference type="ARBA" id="ARBA00022618"/>
    </source>
</evidence>
<dbReference type="SUPFAM" id="SSF48371">
    <property type="entry name" value="ARM repeat"/>
    <property type="match status" value="1"/>
</dbReference>
<dbReference type="PANTHER" id="PTHR14418">
    <property type="entry name" value="CONDENSIN COMPLEX SUBUNIT 3-RELATED"/>
    <property type="match status" value="1"/>
</dbReference>
<dbReference type="GO" id="GO:0007076">
    <property type="term" value="P:mitotic chromosome condensation"/>
    <property type="evidence" value="ECO:0007669"/>
    <property type="project" value="InterPro"/>
</dbReference>
<dbReference type="GO" id="GO:0000796">
    <property type="term" value="C:condensin complex"/>
    <property type="evidence" value="ECO:0007669"/>
    <property type="project" value="InterPro"/>
</dbReference>
<dbReference type="GO" id="GO:0000793">
    <property type="term" value="C:condensed chromosome"/>
    <property type="evidence" value="ECO:0007669"/>
    <property type="project" value="TreeGrafter"/>
</dbReference>
<keyword evidence="5" id="KW-0498">Mitosis</keyword>
<feature type="compositionally biased region" description="Acidic residues" evidence="8">
    <location>
        <begin position="1025"/>
        <end position="1049"/>
    </location>
</feature>
<dbReference type="Gene3D" id="1.25.10.10">
    <property type="entry name" value="Leucine-rich Repeat Variant"/>
    <property type="match status" value="1"/>
</dbReference>
<sequence>MPARIPTSVESLASAIPKAFEQAQTSSANHQKNFISLHKIHINAAAKTETIRGDEGIKLVGERAFEDCFIDMVNRVLVVKKGISVADRIVKFVAGYIKFLNAKALQREVKQEEAVDDDDDETTATRFTRRLLKHFLKGFEAKDKNVRYRVVCFVAEVISQLGELDEDMYNSLRVALFERVRDKEPFVRVQAVAALAKICGSEDIEELGEDEQTATEVLENLLAHDPSADVRRAALLNIPITAQTLPAVLTRTRDIDMTVRRLVYGSVLLLHAELPDDAMPGAAHPRALTIAQREQIVRHGLGDREPVVRAAAGKLLGAWVDAVSVETKKGAVLEDLLAFLGTFDLRESAVVEDALLSVFVTRVDVFDALEFDEEFWHGLTPEKAFLVRVFVDHCVSTKESARLEKVLPVVTAHAFRIQDAYNSLLDSLAAAEETDGDDEVPDDREFVLAELLRLALNLDYADEIGRRRLEQFVRHMISQEALPSGLVTRCLDLLRTLSSSERDLIRVVVEVVHELRDANDDDEVINELIDDDVDTTIDGSTTAAPRAPRGPKSPAEMTSGERERADAMDVRCLDLCIGMLERVNGTFEENSTLEGILGELIVPAVKRKELVLREKGLVCLGLCCLIARRMALNSFQLFLSQVQTAPEVLKLRVLQVVFDVLMVHEGDFLANASVGGGRVIEFLLQVLGNEESDKLQALICTGFAKLMLSGMISDERVLVSLALIYLSPDTAENQELRQSLSYFFPAYSYSSPGHQRLMQKVFLAVFDQLSKGYRELDEDQEMVSPPQVCAMFVDWTDPQKAIGTQGQSPDQMVHVELATSILRALFKKDIPRSDKKVLCQALNKLFLPHEVDDDDKVRTLKLLVHNLRTRRPPRDASALAALVKFDGALSKQFEKQLEDFNESEYRQLQSLQELFEFLDDIMPLDEDEDGDEDEEAPVAKKRAARKRRSESVTSDAASIMDEWAGTPPRGKSGKAKSKRRRTSQSDDDEDEDNAVEGSPSALPTRSMPRRAATKKIDMTPIKLEGDDEDEDDDGGDGDGDEDEGEDEESTPVPRSKRHASRKTTTAKSGPMRAKSRQREVDRGQGDEDDSVGSGASEPADSIMDSGSEEEADKEVDGMLGE</sequence>
<evidence type="ECO:0000256" key="5">
    <source>
        <dbReference type="ARBA" id="ARBA00022776"/>
    </source>
</evidence>
<evidence type="ECO:0000313" key="10">
    <source>
        <dbReference type="EMBL" id="KAF8469241.1"/>
    </source>
</evidence>
<comment type="subcellular location">
    <subcellularLocation>
        <location evidence="1">Chromosome</location>
    </subcellularLocation>
</comment>
<evidence type="ECO:0000256" key="7">
    <source>
        <dbReference type="ARBA" id="ARBA00023306"/>
    </source>
</evidence>
<feature type="compositionally biased region" description="Basic residues" evidence="8">
    <location>
        <begin position="939"/>
        <end position="948"/>
    </location>
</feature>
<feature type="domain" description="Nuclear condensin complex subunit 3 C-terminal" evidence="9">
    <location>
        <begin position="571"/>
        <end position="846"/>
    </location>
</feature>
<gene>
    <name evidence="10" type="ORF">DFH94DRAFT_773946</name>
</gene>
<keyword evidence="7" id="KW-0131">Cell cycle</keyword>
<feature type="compositionally biased region" description="Basic residues" evidence="8">
    <location>
        <begin position="971"/>
        <end position="982"/>
    </location>
</feature>